<sequence>MSIASHPEDKHVLVVKDYGELPKMVRHAVDIKIDYTPCGVSPTSFRARMVGGNNAGRGTWPWQVGIHKIDKDGNFVLLCGGALIEKQWVLTAAHCFYVKNKRKTIPASIYTVKVGDYHLRVKEPAQVDIEAEDIYIPQSYRHQPFYENDIALIKLREEVKLGPFVRTVCLQKKGENLLQPGNHGYVAGWGATQVLQQGQDALPNKKISQVLLHSAFKVQSNVTCKDATKEFFNPSV</sequence>
<dbReference type="GO" id="GO:0006508">
    <property type="term" value="P:proteolysis"/>
    <property type="evidence" value="ECO:0007669"/>
    <property type="project" value="InterPro"/>
</dbReference>
<protein>
    <recommendedName>
        <fullName evidence="2">Peptidase S1 domain-containing protein</fullName>
    </recommendedName>
</protein>
<dbReference type="InterPro" id="IPR009003">
    <property type="entry name" value="Peptidase_S1_PA"/>
</dbReference>
<proteinExistence type="predicted"/>
<organism evidence="3 4">
    <name type="scientific">Exaiptasia diaphana</name>
    <name type="common">Tropical sea anemone</name>
    <name type="synonym">Aiptasia pulchella</name>
    <dbReference type="NCBI Taxonomy" id="2652724"/>
    <lineage>
        <taxon>Eukaryota</taxon>
        <taxon>Metazoa</taxon>
        <taxon>Cnidaria</taxon>
        <taxon>Anthozoa</taxon>
        <taxon>Hexacorallia</taxon>
        <taxon>Actiniaria</taxon>
        <taxon>Aiptasiidae</taxon>
        <taxon>Exaiptasia</taxon>
    </lineage>
</organism>
<name>A0A913WRU3_EXADI</name>
<dbReference type="CDD" id="cd00190">
    <property type="entry name" value="Tryp_SPc"/>
    <property type="match status" value="1"/>
</dbReference>
<dbReference type="InterPro" id="IPR001314">
    <property type="entry name" value="Peptidase_S1A"/>
</dbReference>
<dbReference type="FunFam" id="2.40.10.10:FF:000004">
    <property type="entry name" value="Tryptase gamma 1"/>
    <property type="match status" value="1"/>
</dbReference>
<dbReference type="Gene3D" id="2.40.10.10">
    <property type="entry name" value="Trypsin-like serine proteases"/>
    <property type="match status" value="1"/>
</dbReference>
<evidence type="ECO:0000313" key="4">
    <source>
        <dbReference type="Proteomes" id="UP000887567"/>
    </source>
</evidence>
<dbReference type="InterPro" id="IPR018114">
    <property type="entry name" value="TRYPSIN_HIS"/>
</dbReference>
<dbReference type="OrthoDB" id="6127264at2759"/>
<dbReference type="PROSITE" id="PS50240">
    <property type="entry name" value="TRYPSIN_DOM"/>
    <property type="match status" value="1"/>
</dbReference>
<dbReference type="Proteomes" id="UP000887567">
    <property type="component" value="Unplaced"/>
</dbReference>
<dbReference type="SUPFAM" id="SSF50494">
    <property type="entry name" value="Trypsin-like serine proteases"/>
    <property type="match status" value="1"/>
</dbReference>
<evidence type="ECO:0000259" key="2">
    <source>
        <dbReference type="PROSITE" id="PS50240"/>
    </source>
</evidence>
<dbReference type="AlphaFoldDB" id="A0A913WRU3"/>
<keyword evidence="4" id="KW-1185">Reference proteome</keyword>
<dbReference type="PANTHER" id="PTHR24252:SF7">
    <property type="entry name" value="HYALIN"/>
    <property type="match status" value="1"/>
</dbReference>
<dbReference type="InterPro" id="IPR001254">
    <property type="entry name" value="Trypsin_dom"/>
</dbReference>
<dbReference type="GO" id="GO:0004252">
    <property type="term" value="F:serine-type endopeptidase activity"/>
    <property type="evidence" value="ECO:0007669"/>
    <property type="project" value="InterPro"/>
</dbReference>
<feature type="domain" description="Peptidase S1" evidence="2">
    <location>
        <begin position="49"/>
        <end position="236"/>
    </location>
</feature>
<dbReference type="SMART" id="SM00020">
    <property type="entry name" value="Tryp_SPc"/>
    <property type="match status" value="1"/>
</dbReference>
<dbReference type="PANTHER" id="PTHR24252">
    <property type="entry name" value="ACROSIN-RELATED"/>
    <property type="match status" value="1"/>
</dbReference>
<dbReference type="GeneID" id="110232314"/>
<dbReference type="PRINTS" id="PR00722">
    <property type="entry name" value="CHYMOTRYPSIN"/>
</dbReference>
<dbReference type="Pfam" id="PF00089">
    <property type="entry name" value="Trypsin"/>
    <property type="match status" value="1"/>
</dbReference>
<dbReference type="InterPro" id="IPR043504">
    <property type="entry name" value="Peptidase_S1_PA_chymotrypsin"/>
</dbReference>
<keyword evidence="1" id="KW-1015">Disulfide bond</keyword>
<reference evidence="3" key="1">
    <citation type="submission" date="2022-11" db="UniProtKB">
        <authorList>
            <consortium name="EnsemblMetazoa"/>
        </authorList>
    </citation>
    <scope>IDENTIFICATION</scope>
</reference>
<dbReference type="RefSeq" id="XP_020893152.1">
    <property type="nucleotide sequence ID" value="XM_021037493.2"/>
</dbReference>
<evidence type="ECO:0000256" key="1">
    <source>
        <dbReference type="ARBA" id="ARBA00023157"/>
    </source>
</evidence>
<evidence type="ECO:0000313" key="3">
    <source>
        <dbReference type="EnsemblMetazoa" id="XP_020893152.1"/>
    </source>
</evidence>
<dbReference type="OMA" id="ANITFCA"/>
<dbReference type="PROSITE" id="PS00134">
    <property type="entry name" value="TRYPSIN_HIS"/>
    <property type="match status" value="1"/>
</dbReference>
<dbReference type="KEGG" id="epa:110232314"/>
<accession>A0A913WRU3</accession>
<dbReference type="EnsemblMetazoa" id="XM_021037493.2">
    <property type="protein sequence ID" value="XP_020893152.1"/>
    <property type="gene ID" value="LOC110232314"/>
</dbReference>